<dbReference type="GO" id="GO:0097588">
    <property type="term" value="P:archaeal or bacterial-type flagellum-dependent cell motility"/>
    <property type="evidence" value="ECO:0007669"/>
    <property type="project" value="InterPro"/>
</dbReference>
<accession>A0A3N6LTW5</accession>
<keyword evidence="1" id="KW-0966">Cell projection</keyword>
<keyword evidence="1" id="KW-0282">Flagellum</keyword>
<protein>
    <submittedName>
        <fullName evidence="1">Flagellin</fullName>
    </submittedName>
</protein>
<dbReference type="Pfam" id="PF01917">
    <property type="entry name" value="Flagellin_arch-type"/>
    <property type="match status" value="1"/>
</dbReference>
<keyword evidence="1" id="KW-0969">Cilium</keyword>
<dbReference type="AlphaFoldDB" id="A0A3N6LTW5"/>
<sequence>MASVSAAHLIMFIGSLVIASAVAGTVIMEAGQVSDSIETRGTSVADEIETEIAIISDASRSETIVDDDARTVTLLVKNIGNADLEADSSTVDILVDSSYVSSADVTVERVDADSTVWEPGGVVAIEIADQSVDGDTAVTLIVSGNEDTIRFHWAAEDEADD</sequence>
<dbReference type="PANTHER" id="PTHR42200">
    <property type="entry name" value="ARCHAEAL FLAGELLA-RELATED PROTEIN F-RELATED"/>
    <property type="match status" value="1"/>
</dbReference>
<proteinExistence type="predicted"/>
<name>A0A3N6LTW5_NATCH</name>
<reference evidence="1 2" key="1">
    <citation type="submission" date="2018-10" db="EMBL/GenBank/DDBJ databases">
        <title>Natrarchaeobius chitinivorans gen. nov., sp. nov., and Natrarchaeobius haloalkaliphilus sp. nov., alkaliphilic, chitin-utilizing haloarchaea from hypersaline alkaline lakes.</title>
        <authorList>
            <person name="Sorokin D.Y."/>
            <person name="Elcheninov A.G."/>
            <person name="Kostrikina N.A."/>
            <person name="Bale N.J."/>
            <person name="Sinninghe Damste J.S."/>
            <person name="Khijniak T.V."/>
            <person name="Kublanov I.V."/>
            <person name="Toshchakov S.V."/>
        </authorList>
    </citation>
    <scope>NUCLEOTIDE SEQUENCE [LARGE SCALE GENOMIC DNA]</scope>
    <source>
        <strain evidence="1 2">AArcht4T</strain>
    </source>
</reference>
<dbReference type="OrthoDB" id="183655at2157"/>
<comment type="caution">
    <text evidence="1">The sequence shown here is derived from an EMBL/GenBank/DDBJ whole genome shotgun (WGS) entry which is preliminary data.</text>
</comment>
<evidence type="ECO:0000313" key="2">
    <source>
        <dbReference type="Proteomes" id="UP000282323"/>
    </source>
</evidence>
<dbReference type="PANTHER" id="PTHR42200:SF2">
    <property type="entry name" value="ARCHAEAL FLAGELLA-RELATED PROTEIN F"/>
    <property type="match status" value="1"/>
</dbReference>
<dbReference type="GO" id="GO:0005198">
    <property type="term" value="F:structural molecule activity"/>
    <property type="evidence" value="ECO:0007669"/>
    <property type="project" value="InterPro"/>
</dbReference>
<keyword evidence="2" id="KW-1185">Reference proteome</keyword>
<dbReference type="Proteomes" id="UP000282323">
    <property type="component" value="Unassembled WGS sequence"/>
</dbReference>
<gene>
    <name evidence="1" type="ORF">EA473_14855</name>
</gene>
<dbReference type="EMBL" id="REGA01000013">
    <property type="protein sequence ID" value="RQG93603.1"/>
    <property type="molecule type" value="Genomic_DNA"/>
</dbReference>
<organism evidence="1 2">
    <name type="scientific">Natrarchaeobius chitinivorans</name>
    <dbReference type="NCBI Taxonomy" id="1679083"/>
    <lineage>
        <taxon>Archaea</taxon>
        <taxon>Methanobacteriati</taxon>
        <taxon>Methanobacteriota</taxon>
        <taxon>Stenosarchaea group</taxon>
        <taxon>Halobacteria</taxon>
        <taxon>Halobacteriales</taxon>
        <taxon>Natrialbaceae</taxon>
        <taxon>Natrarchaeobius</taxon>
    </lineage>
</organism>
<dbReference type="RefSeq" id="WP_124196380.1">
    <property type="nucleotide sequence ID" value="NZ_REGA01000013.1"/>
</dbReference>
<dbReference type="InterPro" id="IPR002774">
    <property type="entry name" value="Flagellin_arc-type"/>
</dbReference>
<evidence type="ECO:0000313" key="1">
    <source>
        <dbReference type="EMBL" id="RQG93603.1"/>
    </source>
</evidence>